<name>A0A1S1MXJ0_9GAMM</name>
<dbReference type="RefSeq" id="WP_070985553.1">
    <property type="nucleotide sequence ID" value="NZ_MKJU01000025.1"/>
</dbReference>
<evidence type="ECO:0000256" key="4">
    <source>
        <dbReference type="PROSITE-ProRule" id="PRU00335"/>
    </source>
</evidence>
<dbReference type="SUPFAM" id="SSF46689">
    <property type="entry name" value="Homeodomain-like"/>
    <property type="match status" value="1"/>
</dbReference>
<dbReference type="Gene3D" id="1.10.357.10">
    <property type="entry name" value="Tetracycline Repressor, domain 2"/>
    <property type="match status" value="1"/>
</dbReference>
<evidence type="ECO:0000259" key="5">
    <source>
        <dbReference type="PROSITE" id="PS50977"/>
    </source>
</evidence>
<dbReference type="PANTHER" id="PTHR30055">
    <property type="entry name" value="HTH-TYPE TRANSCRIPTIONAL REGULATOR RUTR"/>
    <property type="match status" value="1"/>
</dbReference>
<dbReference type="GO" id="GO:0003700">
    <property type="term" value="F:DNA-binding transcription factor activity"/>
    <property type="evidence" value="ECO:0007669"/>
    <property type="project" value="TreeGrafter"/>
</dbReference>
<evidence type="ECO:0000256" key="2">
    <source>
        <dbReference type="ARBA" id="ARBA00023125"/>
    </source>
</evidence>
<keyword evidence="2 4" id="KW-0238">DNA-binding</keyword>
<dbReference type="InterPro" id="IPR036271">
    <property type="entry name" value="Tet_transcr_reg_TetR-rel_C_sf"/>
</dbReference>
<dbReference type="SUPFAM" id="SSF48498">
    <property type="entry name" value="Tetracyclin repressor-like, C-terminal domain"/>
    <property type="match status" value="1"/>
</dbReference>
<organism evidence="6 7">
    <name type="scientific">Pseudoalteromonas amylolytica</name>
    <dbReference type="NCBI Taxonomy" id="1859457"/>
    <lineage>
        <taxon>Bacteria</taxon>
        <taxon>Pseudomonadati</taxon>
        <taxon>Pseudomonadota</taxon>
        <taxon>Gammaproteobacteria</taxon>
        <taxon>Alteromonadales</taxon>
        <taxon>Pseudoalteromonadaceae</taxon>
        <taxon>Pseudoalteromonas</taxon>
    </lineage>
</organism>
<dbReference type="FunFam" id="1.10.10.60:FF:000141">
    <property type="entry name" value="TetR family transcriptional regulator"/>
    <property type="match status" value="1"/>
</dbReference>
<evidence type="ECO:0000256" key="3">
    <source>
        <dbReference type="ARBA" id="ARBA00023163"/>
    </source>
</evidence>
<feature type="domain" description="HTH tetR-type" evidence="5">
    <location>
        <begin position="5"/>
        <end position="65"/>
    </location>
</feature>
<dbReference type="STRING" id="1859457.BET10_12605"/>
<dbReference type="InterPro" id="IPR009057">
    <property type="entry name" value="Homeodomain-like_sf"/>
</dbReference>
<feature type="DNA-binding region" description="H-T-H motif" evidence="4">
    <location>
        <begin position="28"/>
        <end position="47"/>
    </location>
</feature>
<dbReference type="OrthoDB" id="116240at2"/>
<sequence length="200" mass="22642">MTQYSAKQQDILSAAIQLFAQQGLSATTMEQVCNSAQVSKRTLYKHFANKDALFDAVVDLLIKRIVPLTSIQFIPNYDFATQLKHLARSAVSLLSDDDYLTLSRIVIIESMRSKEQAHNLNMRLMDCEKAMLIWFEDAANAHCLGNFNAEFAAAFFWGGLKKLTFWEQVIKWQAPLDEAALDKLIEQVCLLFCSGVTPRQ</sequence>
<dbReference type="PROSITE" id="PS50977">
    <property type="entry name" value="HTH_TETR_2"/>
    <property type="match status" value="1"/>
</dbReference>
<dbReference type="InterPro" id="IPR050109">
    <property type="entry name" value="HTH-type_TetR-like_transc_reg"/>
</dbReference>
<gene>
    <name evidence="6" type="ORF">BET10_12605</name>
</gene>
<dbReference type="AlphaFoldDB" id="A0A1S1MXJ0"/>
<evidence type="ECO:0000313" key="6">
    <source>
        <dbReference type="EMBL" id="OHU91639.1"/>
    </source>
</evidence>
<dbReference type="PRINTS" id="PR00455">
    <property type="entry name" value="HTHTETR"/>
</dbReference>
<reference evidence="6 7" key="1">
    <citation type="submission" date="2016-09" db="EMBL/GenBank/DDBJ databases">
        <title>Pseudoalteromonas amylolytica sp. nov., isolated from the surface seawater.</title>
        <authorList>
            <person name="Wu Y.-H."/>
            <person name="Cheng H."/>
            <person name="Jin X.-B."/>
            <person name="Wang C.-S."/>
            <person name="Xu X.-W."/>
        </authorList>
    </citation>
    <scope>NUCLEOTIDE SEQUENCE [LARGE SCALE GENOMIC DNA]</scope>
    <source>
        <strain evidence="6 7">JW1</strain>
    </source>
</reference>
<dbReference type="EMBL" id="MKJU01000025">
    <property type="protein sequence ID" value="OHU91639.1"/>
    <property type="molecule type" value="Genomic_DNA"/>
</dbReference>
<dbReference type="Pfam" id="PF00440">
    <property type="entry name" value="TetR_N"/>
    <property type="match status" value="1"/>
</dbReference>
<keyword evidence="3" id="KW-0804">Transcription</keyword>
<dbReference type="PROSITE" id="PS01081">
    <property type="entry name" value="HTH_TETR_1"/>
    <property type="match status" value="1"/>
</dbReference>
<dbReference type="Proteomes" id="UP000179786">
    <property type="component" value="Unassembled WGS sequence"/>
</dbReference>
<dbReference type="GO" id="GO:0000976">
    <property type="term" value="F:transcription cis-regulatory region binding"/>
    <property type="evidence" value="ECO:0007669"/>
    <property type="project" value="TreeGrafter"/>
</dbReference>
<proteinExistence type="predicted"/>
<keyword evidence="1" id="KW-0805">Transcription regulation</keyword>
<protein>
    <submittedName>
        <fullName evidence="6">TetR family transcriptional regulator</fullName>
    </submittedName>
</protein>
<dbReference type="InterPro" id="IPR001647">
    <property type="entry name" value="HTH_TetR"/>
</dbReference>
<dbReference type="Pfam" id="PF14246">
    <property type="entry name" value="TetR_C_7"/>
    <property type="match status" value="1"/>
</dbReference>
<dbReference type="InterPro" id="IPR039536">
    <property type="entry name" value="TetR_C_Proteobacteria"/>
</dbReference>
<evidence type="ECO:0000313" key="7">
    <source>
        <dbReference type="Proteomes" id="UP000179786"/>
    </source>
</evidence>
<keyword evidence="7" id="KW-1185">Reference proteome</keyword>
<dbReference type="PANTHER" id="PTHR30055:SF146">
    <property type="entry name" value="HTH-TYPE TRANSCRIPTIONAL DUAL REGULATOR CECR"/>
    <property type="match status" value="1"/>
</dbReference>
<evidence type="ECO:0000256" key="1">
    <source>
        <dbReference type="ARBA" id="ARBA00023015"/>
    </source>
</evidence>
<dbReference type="Gene3D" id="1.10.10.60">
    <property type="entry name" value="Homeodomain-like"/>
    <property type="match status" value="1"/>
</dbReference>
<dbReference type="InterPro" id="IPR023772">
    <property type="entry name" value="DNA-bd_HTH_TetR-type_CS"/>
</dbReference>
<accession>A0A1S1MXJ0</accession>
<comment type="caution">
    <text evidence="6">The sequence shown here is derived from an EMBL/GenBank/DDBJ whole genome shotgun (WGS) entry which is preliminary data.</text>
</comment>